<protein>
    <recommendedName>
        <fullName evidence="7">3-phosphoshikimate 1-carboxyvinyltransferase</fullName>
        <ecNumber evidence="7">2.5.1.19</ecNumber>
    </recommendedName>
    <alternativeName>
        <fullName evidence="7">5-enolpyruvylshikimate-3-phosphate synthase</fullName>
        <shortName evidence="7">EPSP synthase</shortName>
        <shortName evidence="7">EPSPS</shortName>
    </alternativeName>
</protein>
<evidence type="ECO:0000313" key="10">
    <source>
        <dbReference type="Proteomes" id="UP000430508"/>
    </source>
</evidence>
<dbReference type="EMBL" id="CP046996">
    <property type="protein sequence ID" value="QHA00093.1"/>
    <property type="molecule type" value="Genomic_DNA"/>
</dbReference>
<evidence type="ECO:0000256" key="2">
    <source>
        <dbReference type="ARBA" id="ARBA00009948"/>
    </source>
</evidence>
<keyword evidence="7" id="KW-0963">Cytoplasm</keyword>
<name>A0A857DH14_9FIRM</name>
<dbReference type="GO" id="GO:0009423">
    <property type="term" value="P:chorismate biosynthetic process"/>
    <property type="evidence" value="ECO:0007669"/>
    <property type="project" value="UniProtKB-UniRule"/>
</dbReference>
<feature type="binding site" evidence="7">
    <location>
        <position position="21"/>
    </location>
    <ligand>
        <name>3-phosphoshikimate</name>
        <dbReference type="ChEBI" id="CHEBI:145989"/>
    </ligand>
</feature>
<evidence type="ECO:0000259" key="8">
    <source>
        <dbReference type="Pfam" id="PF00275"/>
    </source>
</evidence>
<comment type="subcellular location">
    <subcellularLocation>
        <location evidence="7">Cytoplasm</location>
    </subcellularLocation>
</comment>
<evidence type="ECO:0000256" key="6">
    <source>
        <dbReference type="ARBA" id="ARBA00044633"/>
    </source>
</evidence>
<feature type="binding site" evidence="7">
    <location>
        <position position="196"/>
    </location>
    <ligand>
        <name>3-phosphoshikimate</name>
        <dbReference type="ChEBI" id="CHEBI:145989"/>
    </ligand>
</feature>
<dbReference type="PROSITE" id="PS00885">
    <property type="entry name" value="EPSP_SYNTHASE_2"/>
    <property type="match status" value="1"/>
</dbReference>
<dbReference type="Proteomes" id="UP000430508">
    <property type="component" value="Chromosome"/>
</dbReference>
<dbReference type="CDD" id="cd01556">
    <property type="entry name" value="EPSP_synthase"/>
    <property type="match status" value="1"/>
</dbReference>
<dbReference type="AlphaFoldDB" id="A0A857DH14"/>
<accession>A0A857DH14</accession>
<keyword evidence="5 7" id="KW-0057">Aromatic amino acid biosynthesis</keyword>
<evidence type="ECO:0000256" key="5">
    <source>
        <dbReference type="ARBA" id="ARBA00023141"/>
    </source>
</evidence>
<dbReference type="PANTHER" id="PTHR21090:SF5">
    <property type="entry name" value="PENTAFUNCTIONAL AROM POLYPEPTIDE"/>
    <property type="match status" value="1"/>
</dbReference>
<feature type="binding site" evidence="7">
    <location>
        <position position="170"/>
    </location>
    <ligand>
        <name>phosphoenolpyruvate</name>
        <dbReference type="ChEBI" id="CHEBI:58702"/>
    </ligand>
</feature>
<dbReference type="EC" id="2.5.1.19" evidence="7"/>
<dbReference type="InterPro" id="IPR013792">
    <property type="entry name" value="RNA3'P_cycl/enolpyr_Trfase_a/b"/>
</dbReference>
<comment type="pathway">
    <text evidence="1 7">Metabolic intermediate biosynthesis; chorismate biosynthesis; chorismate from D-erythrose 4-phosphate and phosphoenolpyruvate: step 6/7.</text>
</comment>
<feature type="binding site" evidence="7">
    <location>
        <position position="341"/>
    </location>
    <ligand>
        <name>phosphoenolpyruvate</name>
        <dbReference type="ChEBI" id="CHEBI:58702"/>
    </ligand>
</feature>
<dbReference type="InterPro" id="IPR023193">
    <property type="entry name" value="EPSP_synthase_CS"/>
</dbReference>
<dbReference type="InterPro" id="IPR036968">
    <property type="entry name" value="Enolpyruvate_Tfrase_sf"/>
</dbReference>
<dbReference type="GO" id="GO:0009073">
    <property type="term" value="P:aromatic amino acid family biosynthetic process"/>
    <property type="evidence" value="ECO:0007669"/>
    <property type="project" value="UniProtKB-KW"/>
</dbReference>
<proteinExistence type="inferred from homology"/>
<feature type="active site" description="Proton acceptor" evidence="7">
    <location>
        <position position="310"/>
    </location>
</feature>
<feature type="binding site" evidence="7">
    <location>
        <position position="409"/>
    </location>
    <ligand>
        <name>phosphoenolpyruvate</name>
        <dbReference type="ChEBI" id="CHEBI:58702"/>
    </ligand>
</feature>
<feature type="binding site" evidence="7">
    <location>
        <position position="21"/>
    </location>
    <ligand>
        <name>phosphoenolpyruvate</name>
        <dbReference type="ChEBI" id="CHEBI:58702"/>
    </ligand>
</feature>
<dbReference type="HAMAP" id="MF_00210">
    <property type="entry name" value="EPSP_synth"/>
    <property type="match status" value="1"/>
</dbReference>
<evidence type="ECO:0000256" key="1">
    <source>
        <dbReference type="ARBA" id="ARBA00004811"/>
    </source>
</evidence>
<dbReference type="GO" id="GO:0005737">
    <property type="term" value="C:cytoplasm"/>
    <property type="evidence" value="ECO:0007669"/>
    <property type="project" value="UniProtKB-SubCell"/>
</dbReference>
<feature type="binding site" evidence="7">
    <location>
        <position position="337"/>
    </location>
    <ligand>
        <name>3-phosphoshikimate</name>
        <dbReference type="ChEBI" id="CHEBI:145989"/>
    </ligand>
</feature>
<feature type="binding site" evidence="7">
    <location>
        <position position="383"/>
    </location>
    <ligand>
        <name>phosphoenolpyruvate</name>
        <dbReference type="ChEBI" id="CHEBI:58702"/>
    </ligand>
</feature>
<feature type="binding site" evidence="7">
    <location>
        <position position="169"/>
    </location>
    <ligand>
        <name>3-phosphoshikimate</name>
        <dbReference type="ChEBI" id="CHEBI:145989"/>
    </ligand>
</feature>
<dbReference type="Gene3D" id="3.65.10.10">
    <property type="entry name" value="Enolpyruvate transferase domain"/>
    <property type="match status" value="2"/>
</dbReference>
<comment type="subunit">
    <text evidence="7">Monomer.</text>
</comment>
<dbReference type="Pfam" id="PF00275">
    <property type="entry name" value="EPSP_synthase"/>
    <property type="match status" value="1"/>
</dbReference>
<organism evidence="9 10">
    <name type="scientific">Dehalobacter restrictus</name>
    <dbReference type="NCBI Taxonomy" id="55583"/>
    <lineage>
        <taxon>Bacteria</taxon>
        <taxon>Bacillati</taxon>
        <taxon>Bacillota</taxon>
        <taxon>Clostridia</taxon>
        <taxon>Eubacteriales</taxon>
        <taxon>Desulfitobacteriaceae</taxon>
        <taxon>Dehalobacter</taxon>
    </lineage>
</organism>
<dbReference type="InterPro" id="IPR006264">
    <property type="entry name" value="EPSP_synthase"/>
</dbReference>
<feature type="binding site" evidence="7">
    <location>
        <position position="125"/>
    </location>
    <ligand>
        <name>phosphoenolpyruvate</name>
        <dbReference type="ChEBI" id="CHEBI:58702"/>
    </ligand>
</feature>
<comment type="catalytic activity">
    <reaction evidence="6">
        <text>3-phosphoshikimate + phosphoenolpyruvate = 5-O-(1-carboxyvinyl)-3-phosphoshikimate + phosphate</text>
        <dbReference type="Rhea" id="RHEA:21256"/>
        <dbReference type="ChEBI" id="CHEBI:43474"/>
        <dbReference type="ChEBI" id="CHEBI:57701"/>
        <dbReference type="ChEBI" id="CHEBI:58702"/>
        <dbReference type="ChEBI" id="CHEBI:145989"/>
        <dbReference type="EC" id="2.5.1.19"/>
    </reaction>
    <physiologicalReaction direction="left-to-right" evidence="6">
        <dbReference type="Rhea" id="RHEA:21257"/>
    </physiologicalReaction>
</comment>
<keyword evidence="3 7" id="KW-0028">Amino-acid biosynthesis</keyword>
<comment type="caution">
    <text evidence="7">Lacks conserved residue(s) required for the propagation of feature annotation.</text>
</comment>
<dbReference type="GO" id="GO:0008652">
    <property type="term" value="P:amino acid biosynthetic process"/>
    <property type="evidence" value="ECO:0007669"/>
    <property type="project" value="UniProtKB-KW"/>
</dbReference>
<feature type="binding site" evidence="7">
    <location>
        <position position="170"/>
    </location>
    <ligand>
        <name>3-phosphoshikimate</name>
        <dbReference type="ChEBI" id="CHEBI:145989"/>
    </ligand>
</feature>
<comment type="function">
    <text evidence="7">Catalyzes the transfer of the enolpyruvyl moiety of phosphoenolpyruvate (PEP) to the 5-hydroxyl of shikimate-3-phosphate (S3P) to produce enolpyruvyl shikimate-3-phosphate and inorganic phosphate.</text>
</comment>
<dbReference type="InterPro" id="IPR001986">
    <property type="entry name" value="Enolpyruvate_Tfrase_dom"/>
</dbReference>
<keyword evidence="4 7" id="KW-0808">Transferase</keyword>
<dbReference type="NCBIfam" id="TIGR01356">
    <property type="entry name" value="aroA"/>
    <property type="match status" value="1"/>
</dbReference>
<reference evidence="9 10" key="1">
    <citation type="submission" date="2019-12" db="EMBL/GenBank/DDBJ databases">
        <title>Sequence classification of anaerobic respiratory reductive dehalogenases: First we see many, then we see few.</title>
        <authorList>
            <person name="Molenda O."/>
            <person name="Puentes Jacome L.A."/>
            <person name="Cao X."/>
            <person name="Nesbo C.L."/>
            <person name="Tang S."/>
            <person name="Morson N."/>
            <person name="Patron J."/>
            <person name="Lomheim L."/>
            <person name="Wishart D.S."/>
            <person name="Edwards E.A."/>
        </authorList>
    </citation>
    <scope>NUCLEOTIDE SEQUENCE [LARGE SCALE GENOMIC DNA]</scope>
    <source>
        <strain evidence="9 10">12DCA</strain>
    </source>
</reference>
<evidence type="ECO:0000313" key="9">
    <source>
        <dbReference type="EMBL" id="QHA00093.1"/>
    </source>
</evidence>
<feature type="binding site" evidence="7">
    <location>
        <position position="310"/>
    </location>
    <ligand>
        <name>3-phosphoshikimate</name>
        <dbReference type="ChEBI" id="CHEBI:145989"/>
    </ligand>
</feature>
<dbReference type="UniPathway" id="UPA00053">
    <property type="reaction ID" value="UER00089"/>
</dbReference>
<evidence type="ECO:0000256" key="4">
    <source>
        <dbReference type="ARBA" id="ARBA00022679"/>
    </source>
</evidence>
<gene>
    <name evidence="7 9" type="primary">aroA</name>
    <name evidence="9" type="ORF">GQ588_05245</name>
</gene>
<feature type="domain" description="Enolpyruvate transferase" evidence="8">
    <location>
        <begin position="8"/>
        <end position="417"/>
    </location>
</feature>
<dbReference type="RefSeq" id="WP_158208165.1">
    <property type="nucleotide sequence ID" value="NZ_CP046996.1"/>
</dbReference>
<evidence type="ECO:0000256" key="3">
    <source>
        <dbReference type="ARBA" id="ARBA00022605"/>
    </source>
</evidence>
<feature type="binding site" evidence="7">
    <location>
        <position position="26"/>
    </location>
    <ligand>
        <name>3-phosphoshikimate</name>
        <dbReference type="ChEBI" id="CHEBI:145989"/>
    </ligand>
</feature>
<dbReference type="PANTHER" id="PTHR21090">
    <property type="entry name" value="AROM/DEHYDROQUINATE SYNTHASE"/>
    <property type="match status" value="1"/>
</dbReference>
<dbReference type="GO" id="GO:0003866">
    <property type="term" value="F:3-phosphoshikimate 1-carboxyvinyltransferase activity"/>
    <property type="evidence" value="ECO:0007669"/>
    <property type="project" value="UniProtKB-UniRule"/>
</dbReference>
<feature type="binding site" evidence="7">
    <location>
        <position position="168"/>
    </location>
    <ligand>
        <name>3-phosphoshikimate</name>
        <dbReference type="ChEBI" id="CHEBI:145989"/>
    </ligand>
</feature>
<dbReference type="PIRSF" id="PIRSF000505">
    <property type="entry name" value="EPSPS"/>
    <property type="match status" value="1"/>
</dbReference>
<comment type="similarity">
    <text evidence="2 7">Belongs to the EPSP synthase family.</text>
</comment>
<dbReference type="SUPFAM" id="SSF55205">
    <property type="entry name" value="EPT/RTPC-like"/>
    <property type="match status" value="1"/>
</dbReference>
<evidence type="ECO:0000256" key="7">
    <source>
        <dbReference type="HAMAP-Rule" id="MF_00210"/>
    </source>
</evidence>
<sequence length="431" mass="46622">MTCLRLQPSTLTGEIRIPPSKSISHRAVICAALAEGTSSIDNLVFSEDISATLDGLVSLGTTVGEVSANPGGPGALWLEGNPKLQIAQETINCRESGSTLRFLIPLATLTGGPVTFAGAGKLVERPLDAYYELFQLHGIEYQTRDGYLPLTIKGRFSPGEYKLKGNVSSQFITGLMFLLPLLDGDSRIVVTTELESRGYVDLTIDALEKSGITVQNNAYREFFIPGNQQYKAINCRIEGDYSQAAFWLVAGTLGSGLKCLDLNARSLQGDRAILDMMLGMGARIYWMDDSLEVLGGPTEGMVIDAGQCPDLVPVLAVLASLSKGTTRIINAGRLRIKESDRLKATASELNKLGARIQELQEGLLIEGVETLHGGTVDSWNDHRIAMAMAVASIRCTEPVFLTGAEAVKKSYPHFWQDFCKLGGRADEWNMG</sequence>
<feature type="binding site" evidence="7">
    <location>
        <position position="97"/>
    </location>
    <ligand>
        <name>phosphoenolpyruvate</name>
        <dbReference type="ChEBI" id="CHEBI:58702"/>
    </ligand>
</feature>
<feature type="binding site" evidence="7">
    <location>
        <position position="22"/>
    </location>
    <ligand>
        <name>3-phosphoshikimate</name>
        <dbReference type="ChEBI" id="CHEBI:145989"/>
    </ligand>
</feature>